<keyword evidence="4" id="KW-1185">Reference proteome</keyword>
<evidence type="ECO:0000256" key="1">
    <source>
        <dbReference type="ARBA" id="ARBA00006718"/>
    </source>
</evidence>
<dbReference type="PIRSF" id="PIRSF034852">
    <property type="entry name" value="UCP034852"/>
    <property type="match status" value="1"/>
</dbReference>
<dbReference type="Pfam" id="PF01521">
    <property type="entry name" value="Fe-S_biosyn"/>
    <property type="match status" value="1"/>
</dbReference>
<dbReference type="SUPFAM" id="SSF89360">
    <property type="entry name" value="HesB-like domain"/>
    <property type="match status" value="1"/>
</dbReference>
<evidence type="ECO:0000313" key="3">
    <source>
        <dbReference type="EMBL" id="RSL34437.1"/>
    </source>
</evidence>
<comment type="similarity">
    <text evidence="1">Belongs to the HesB/IscA family.</text>
</comment>
<dbReference type="InterPro" id="IPR008326">
    <property type="entry name" value="PdhI-like"/>
</dbReference>
<evidence type="ECO:0000259" key="2">
    <source>
        <dbReference type="Pfam" id="PF01521"/>
    </source>
</evidence>
<proteinExistence type="inferred from homology"/>
<dbReference type="AlphaFoldDB" id="A0A3R9Q655"/>
<dbReference type="Proteomes" id="UP000275076">
    <property type="component" value="Unassembled WGS sequence"/>
</dbReference>
<comment type="caution">
    <text evidence="3">The sequence shown here is derived from an EMBL/GenBank/DDBJ whole genome shotgun (WGS) entry which is preliminary data.</text>
</comment>
<dbReference type="InterPro" id="IPR000361">
    <property type="entry name" value="ATAP_core_dom"/>
</dbReference>
<name>A0A3R9Q655_9BACI</name>
<reference evidence="3 4" key="1">
    <citation type="submission" date="2018-10" db="EMBL/GenBank/DDBJ databases">
        <title>Draft genome sequence of Bacillus salarius IM0101, isolated from a hypersaline soil in Inner Mongolia, China.</title>
        <authorList>
            <person name="Yamprayoonswat W."/>
            <person name="Boonvisut S."/>
            <person name="Jumpathong W."/>
            <person name="Sittihan S."/>
            <person name="Ruangsuj P."/>
            <person name="Wanthongcharoen S."/>
            <person name="Thongpramul N."/>
            <person name="Pimmason S."/>
            <person name="Yu B."/>
            <person name="Yasawong M."/>
        </authorList>
    </citation>
    <scope>NUCLEOTIDE SEQUENCE [LARGE SCALE GENOMIC DNA]</scope>
    <source>
        <strain evidence="3 4">IM0101</strain>
    </source>
</reference>
<dbReference type="RefSeq" id="WP_125554670.1">
    <property type="nucleotide sequence ID" value="NZ_RBVX01000003.1"/>
</dbReference>
<gene>
    <name evidence="3" type="ORF">D7Z54_04590</name>
</gene>
<accession>A0A3R9Q655</accession>
<dbReference type="InterPro" id="IPR035903">
    <property type="entry name" value="HesB-like_dom_sf"/>
</dbReference>
<evidence type="ECO:0000313" key="4">
    <source>
        <dbReference type="Proteomes" id="UP000275076"/>
    </source>
</evidence>
<dbReference type="OrthoDB" id="1645729at2"/>
<organism evidence="3 4">
    <name type="scientific">Salibacterium salarium</name>
    <dbReference type="NCBI Taxonomy" id="284579"/>
    <lineage>
        <taxon>Bacteria</taxon>
        <taxon>Bacillati</taxon>
        <taxon>Bacillota</taxon>
        <taxon>Bacilli</taxon>
        <taxon>Bacillales</taxon>
        <taxon>Bacillaceae</taxon>
    </lineage>
</organism>
<feature type="domain" description="Core" evidence="2">
    <location>
        <begin position="3"/>
        <end position="84"/>
    </location>
</feature>
<dbReference type="EMBL" id="RBVX01000003">
    <property type="protein sequence ID" value="RSL34437.1"/>
    <property type="molecule type" value="Genomic_DNA"/>
</dbReference>
<sequence>MTNITLTQPAVKWFQKEMNTKPGDYIRFYARYGGISPIHPGFSIGITKSEQPYEVAVQTQENGVTFFIEETDKWYFDGYDLHVKFSRKDDQIKYEYR</sequence>
<protein>
    <recommendedName>
        <fullName evidence="2">Core domain-containing protein</fullName>
    </recommendedName>
</protein>